<feature type="DNA-binding region" description="H-T-H motif" evidence="4">
    <location>
        <begin position="43"/>
        <end position="62"/>
    </location>
</feature>
<dbReference type="Pfam" id="PF00440">
    <property type="entry name" value="TetR_N"/>
    <property type="match status" value="1"/>
</dbReference>
<dbReference type="PROSITE" id="PS50977">
    <property type="entry name" value="HTH_TETR_2"/>
    <property type="match status" value="1"/>
</dbReference>
<dbReference type="GO" id="GO:0003700">
    <property type="term" value="F:DNA-binding transcription factor activity"/>
    <property type="evidence" value="ECO:0007669"/>
    <property type="project" value="TreeGrafter"/>
</dbReference>
<organism evidence="6 7">
    <name type="scientific">Nocardia colli</name>
    <dbReference type="NCBI Taxonomy" id="2545717"/>
    <lineage>
        <taxon>Bacteria</taxon>
        <taxon>Bacillati</taxon>
        <taxon>Actinomycetota</taxon>
        <taxon>Actinomycetes</taxon>
        <taxon>Mycobacteriales</taxon>
        <taxon>Nocardiaceae</taxon>
        <taxon>Nocardia</taxon>
    </lineage>
</organism>
<dbReference type="InterPro" id="IPR050109">
    <property type="entry name" value="HTH-type_TetR-like_transc_reg"/>
</dbReference>
<keyword evidence="1" id="KW-0805">Transcription regulation</keyword>
<dbReference type="InterPro" id="IPR009057">
    <property type="entry name" value="Homeodomain-like_sf"/>
</dbReference>
<dbReference type="InterPro" id="IPR001647">
    <property type="entry name" value="HTH_TetR"/>
</dbReference>
<dbReference type="PANTHER" id="PTHR30055:SF234">
    <property type="entry name" value="HTH-TYPE TRANSCRIPTIONAL REGULATOR BETI"/>
    <property type="match status" value="1"/>
</dbReference>
<sequence>MDNGGRVAARRVLTRAESQALTRDELIAAAERLFYANGYHATSLAAIAAEAGRTIGAVYSNFDSKEALCLEVLRSWGTARLSRLANAIAGTDGTLEQRLDAIADWWDNQVMTDDAPLILVAEYGISLLRDPASQARAAEACQRFVESGRVLMLDHLPENADVSGQLLEDAVHGVLGTGIGLAAGRVSGVVGADRLSSILTTTIEFWLRRLGDSIRAA</sequence>
<gene>
    <name evidence="6" type="ORF">F3087_31500</name>
</gene>
<dbReference type="Proteomes" id="UP000323876">
    <property type="component" value="Unassembled WGS sequence"/>
</dbReference>
<dbReference type="EMBL" id="VXLC01000017">
    <property type="protein sequence ID" value="KAA8884897.1"/>
    <property type="molecule type" value="Genomic_DNA"/>
</dbReference>
<evidence type="ECO:0000256" key="2">
    <source>
        <dbReference type="ARBA" id="ARBA00023125"/>
    </source>
</evidence>
<evidence type="ECO:0000313" key="7">
    <source>
        <dbReference type="Proteomes" id="UP000323876"/>
    </source>
</evidence>
<dbReference type="OrthoDB" id="7252896at2"/>
<dbReference type="PANTHER" id="PTHR30055">
    <property type="entry name" value="HTH-TYPE TRANSCRIPTIONAL REGULATOR RUTR"/>
    <property type="match status" value="1"/>
</dbReference>
<proteinExistence type="predicted"/>
<feature type="domain" description="HTH tetR-type" evidence="5">
    <location>
        <begin position="20"/>
        <end position="80"/>
    </location>
</feature>
<evidence type="ECO:0000256" key="3">
    <source>
        <dbReference type="ARBA" id="ARBA00023163"/>
    </source>
</evidence>
<keyword evidence="2 4" id="KW-0238">DNA-binding</keyword>
<reference evidence="6 7" key="1">
    <citation type="submission" date="2019-09" db="EMBL/GenBank/DDBJ databases">
        <authorList>
            <person name="Wang X."/>
        </authorList>
    </citation>
    <scope>NUCLEOTIDE SEQUENCE [LARGE SCALE GENOMIC DNA]</scope>
    <source>
        <strain evidence="6 7">CICC 11023</strain>
    </source>
</reference>
<dbReference type="AlphaFoldDB" id="A0A5N0E643"/>
<dbReference type="PRINTS" id="PR00455">
    <property type="entry name" value="HTHTETR"/>
</dbReference>
<accession>A0A5N0E643</accession>
<evidence type="ECO:0000256" key="1">
    <source>
        <dbReference type="ARBA" id="ARBA00023015"/>
    </source>
</evidence>
<dbReference type="SUPFAM" id="SSF46689">
    <property type="entry name" value="Homeodomain-like"/>
    <property type="match status" value="1"/>
</dbReference>
<evidence type="ECO:0000313" key="6">
    <source>
        <dbReference type="EMBL" id="KAA8884897.1"/>
    </source>
</evidence>
<evidence type="ECO:0000256" key="4">
    <source>
        <dbReference type="PROSITE-ProRule" id="PRU00335"/>
    </source>
</evidence>
<dbReference type="GO" id="GO:0000976">
    <property type="term" value="F:transcription cis-regulatory region binding"/>
    <property type="evidence" value="ECO:0007669"/>
    <property type="project" value="TreeGrafter"/>
</dbReference>
<protein>
    <submittedName>
        <fullName evidence="6">TetR/AcrR family transcriptional regulator</fullName>
    </submittedName>
</protein>
<comment type="caution">
    <text evidence="6">The sequence shown here is derived from an EMBL/GenBank/DDBJ whole genome shotgun (WGS) entry which is preliminary data.</text>
</comment>
<dbReference type="Gene3D" id="1.10.357.10">
    <property type="entry name" value="Tetracycline Repressor, domain 2"/>
    <property type="match status" value="1"/>
</dbReference>
<name>A0A5N0E643_9NOCA</name>
<evidence type="ECO:0000259" key="5">
    <source>
        <dbReference type="PROSITE" id="PS50977"/>
    </source>
</evidence>
<keyword evidence="7" id="KW-1185">Reference proteome</keyword>
<keyword evidence="3" id="KW-0804">Transcription</keyword>